<comment type="caution">
    <text evidence="1">The sequence shown here is derived from an EMBL/GenBank/DDBJ whole genome shotgun (WGS) entry which is preliminary data.</text>
</comment>
<keyword evidence="2" id="KW-1185">Reference proteome</keyword>
<accession>A0ACC1T5D3</accession>
<dbReference type="Proteomes" id="UP001148662">
    <property type="component" value="Unassembled WGS sequence"/>
</dbReference>
<organism evidence="1 2">
    <name type="scientific">Phlebia brevispora</name>
    <dbReference type="NCBI Taxonomy" id="194682"/>
    <lineage>
        <taxon>Eukaryota</taxon>
        <taxon>Fungi</taxon>
        <taxon>Dikarya</taxon>
        <taxon>Basidiomycota</taxon>
        <taxon>Agaricomycotina</taxon>
        <taxon>Agaricomycetes</taxon>
        <taxon>Polyporales</taxon>
        <taxon>Meruliaceae</taxon>
        <taxon>Phlebia</taxon>
    </lineage>
</organism>
<reference evidence="1" key="1">
    <citation type="submission" date="2022-07" db="EMBL/GenBank/DDBJ databases">
        <title>Genome Sequence of Phlebia brevispora.</title>
        <authorList>
            <person name="Buettner E."/>
        </authorList>
    </citation>
    <scope>NUCLEOTIDE SEQUENCE</scope>
    <source>
        <strain evidence="1">MPL23</strain>
    </source>
</reference>
<evidence type="ECO:0000313" key="1">
    <source>
        <dbReference type="EMBL" id="KAJ3553361.1"/>
    </source>
</evidence>
<gene>
    <name evidence="1" type="ORF">NM688_g3654</name>
</gene>
<evidence type="ECO:0000313" key="2">
    <source>
        <dbReference type="Proteomes" id="UP001148662"/>
    </source>
</evidence>
<dbReference type="EMBL" id="JANHOG010000548">
    <property type="protein sequence ID" value="KAJ3553361.1"/>
    <property type="molecule type" value="Genomic_DNA"/>
</dbReference>
<protein>
    <submittedName>
        <fullName evidence="1">Uncharacterized protein</fullName>
    </submittedName>
</protein>
<sequence>MNLAFNRIADGPTSYTPSTLATAGRKRRDQHFGDRLVLGIRDGVASRNCIFPVVVSDNHIALYRAVPVSTTRCLQADSQKLSFNTSEKDLPAQIMIFPAIKSAGFVTNSLKLAWMETTDLVADGGQRHEESPPLAPVQTQIDRQKTSFDWLAGSGQVHAWK</sequence>
<proteinExistence type="predicted"/>
<name>A0ACC1T5D3_9APHY</name>